<dbReference type="RefSeq" id="WP_045804986.1">
    <property type="nucleotide sequence ID" value="NZ_LANU01000002.1"/>
</dbReference>
<proteinExistence type="predicted"/>
<evidence type="ECO:0000313" key="2">
    <source>
        <dbReference type="EMBL" id="KJV65750.1"/>
    </source>
</evidence>
<dbReference type="InterPro" id="IPR042245">
    <property type="entry name" value="Tgt2/MlaC_sf"/>
</dbReference>
<feature type="signal peptide" evidence="1">
    <location>
        <begin position="1"/>
        <end position="23"/>
    </location>
</feature>
<feature type="chain" id="PRO_5002464983" evidence="1">
    <location>
        <begin position="24"/>
        <end position="209"/>
    </location>
</feature>
<evidence type="ECO:0000256" key="1">
    <source>
        <dbReference type="SAM" id="SignalP"/>
    </source>
</evidence>
<sequence length="209" mass="24597">MINSSICRLFFLSLFFMFSSAFAYDDTEACREHIRPCYFIITLKNQIEITIQEIQNKAEMYSSIQSIIDRVLNIKDISKFVAGSYWNTMSTDEQEKFVNEYSQYIRRMYSKQLCKYSVYNMNILSVKNPKKDHYLINTRLSHERDINNFVIVEFKLSNIEGRFLLSDIRINNAISFAIVQRSMIKNMVSKQGVDGMISYFESENASAKY</sequence>
<dbReference type="EMBL" id="LANU01000002">
    <property type="protein sequence ID" value="KJV65750.1"/>
    <property type="molecule type" value="Genomic_DNA"/>
</dbReference>
<organism evidence="2 3">
    <name type="scientific">Ehrlichia cf. muris str. EmCRT</name>
    <dbReference type="NCBI Taxonomy" id="1359167"/>
    <lineage>
        <taxon>Bacteria</taxon>
        <taxon>Pseudomonadati</taxon>
        <taxon>Pseudomonadota</taxon>
        <taxon>Alphaproteobacteria</taxon>
        <taxon>Rickettsiales</taxon>
        <taxon>Anaplasmataceae</taxon>
        <taxon>Ehrlichia</taxon>
    </lineage>
</organism>
<dbReference type="AlphaFoldDB" id="A0A0F3NCJ6"/>
<dbReference type="Proteomes" id="UP000033546">
    <property type="component" value="Unassembled WGS sequence"/>
</dbReference>
<keyword evidence="1" id="KW-0732">Signal</keyword>
<accession>A0A0F3NCJ6</accession>
<evidence type="ECO:0000313" key="3">
    <source>
        <dbReference type="Proteomes" id="UP000033546"/>
    </source>
</evidence>
<dbReference type="PATRIC" id="fig|1359167.3.peg.681"/>
<reference evidence="2 3" key="1">
    <citation type="submission" date="2015-02" db="EMBL/GenBank/DDBJ databases">
        <title>Genome Sequencing of Rickettsiales.</title>
        <authorList>
            <person name="Daugherty S.C."/>
            <person name="Su Q."/>
            <person name="Abolude K."/>
            <person name="Beier-Sexton M."/>
            <person name="Carlyon J.A."/>
            <person name="Carter R."/>
            <person name="Day N.P."/>
            <person name="Dumler S.J."/>
            <person name="Dyachenko V."/>
            <person name="Godinez A."/>
            <person name="Kurtti T.J."/>
            <person name="Lichay M."/>
            <person name="Mullins K.E."/>
            <person name="Ott S."/>
            <person name="Pappas-Brown V."/>
            <person name="Paris D.H."/>
            <person name="Patel P."/>
            <person name="Richards A.L."/>
            <person name="Sadzewicz L."/>
            <person name="Sears K."/>
            <person name="Seidman D."/>
            <person name="Sengamalay N."/>
            <person name="Stenos J."/>
            <person name="Tallon L.J."/>
            <person name="Vincent G."/>
            <person name="Fraser C.M."/>
            <person name="Munderloh U."/>
            <person name="Dunning-Hotopp J.C."/>
        </authorList>
    </citation>
    <scope>NUCLEOTIDE SEQUENCE [LARGE SCALE GENOMIC DNA]</scope>
    <source>
        <strain evidence="2 3">EmCRT</strain>
    </source>
</reference>
<gene>
    <name evidence="2" type="ORF">EMUCRT_0706</name>
</gene>
<dbReference type="Gene3D" id="3.10.450.710">
    <property type="entry name" value="Tgt2/MlaC"/>
    <property type="match status" value="1"/>
</dbReference>
<protein>
    <submittedName>
        <fullName evidence="2">Toluene tolerance, Ttg2 family protein</fullName>
    </submittedName>
</protein>
<dbReference type="InterPro" id="IPR008869">
    <property type="entry name" value="MlaC/ttg2D"/>
</dbReference>
<dbReference type="Pfam" id="PF05494">
    <property type="entry name" value="MlaC"/>
    <property type="match status" value="1"/>
</dbReference>
<name>A0A0F3NCJ6_9RICK</name>
<comment type="caution">
    <text evidence="2">The sequence shown here is derived from an EMBL/GenBank/DDBJ whole genome shotgun (WGS) entry which is preliminary data.</text>
</comment>